<comment type="caution">
    <text evidence="2">The sequence shown here is derived from an EMBL/GenBank/DDBJ whole genome shotgun (WGS) entry which is preliminary data.</text>
</comment>
<protein>
    <submittedName>
        <fullName evidence="2">Uncharacterized protein</fullName>
    </submittedName>
</protein>
<feature type="region of interest" description="Disordered" evidence="1">
    <location>
        <begin position="124"/>
        <end position="172"/>
    </location>
</feature>
<organism evidence="2">
    <name type="scientific">marine sediment metagenome</name>
    <dbReference type="NCBI Taxonomy" id="412755"/>
    <lineage>
        <taxon>unclassified sequences</taxon>
        <taxon>metagenomes</taxon>
        <taxon>ecological metagenomes</taxon>
    </lineage>
</organism>
<proteinExistence type="predicted"/>
<dbReference type="EMBL" id="LAZR01035750">
    <property type="protein sequence ID" value="KKL26675.1"/>
    <property type="molecule type" value="Genomic_DNA"/>
</dbReference>
<name>A0A0F9BXM6_9ZZZZ</name>
<evidence type="ECO:0000256" key="1">
    <source>
        <dbReference type="SAM" id="MobiDB-lite"/>
    </source>
</evidence>
<evidence type="ECO:0000313" key="2">
    <source>
        <dbReference type="EMBL" id="KKL26675.1"/>
    </source>
</evidence>
<gene>
    <name evidence="2" type="ORF">LCGC14_2392920</name>
</gene>
<dbReference type="AlphaFoldDB" id="A0A0F9BXM6"/>
<sequence length="172" mass="19363">MEETPEGFVRWPRNARPFSVTITASGVIHLSGSTLALWQRPLACHIYVKWQKGKKPVVMQLVPCAPDDEEAHLIHYKRPDSDNPHGQISVRSLAREMGIIESGTKRQGEAYLVDNRTLFVEFGKKQATRTTRDEPTPEGVTDKGGWANPTEAEMGLRKQRSQQEQQRGGLDD</sequence>
<reference evidence="2" key="1">
    <citation type="journal article" date="2015" name="Nature">
        <title>Complex archaea that bridge the gap between prokaryotes and eukaryotes.</title>
        <authorList>
            <person name="Spang A."/>
            <person name="Saw J.H."/>
            <person name="Jorgensen S.L."/>
            <person name="Zaremba-Niedzwiedzka K."/>
            <person name="Martijn J."/>
            <person name="Lind A.E."/>
            <person name="van Eijk R."/>
            <person name="Schleper C."/>
            <person name="Guy L."/>
            <person name="Ettema T.J."/>
        </authorList>
    </citation>
    <scope>NUCLEOTIDE SEQUENCE</scope>
</reference>
<accession>A0A0F9BXM6</accession>